<reference evidence="2 3" key="1">
    <citation type="submission" date="2019-03" db="EMBL/GenBank/DDBJ databases">
        <title>Sequencing 23 genomes of Wallemia ichthyophaga.</title>
        <authorList>
            <person name="Gostincar C."/>
        </authorList>
    </citation>
    <scope>NUCLEOTIDE SEQUENCE [LARGE SCALE GENOMIC DNA]</scope>
    <source>
        <strain evidence="2 3">EXF-5753</strain>
    </source>
</reference>
<keyword evidence="3" id="KW-1185">Reference proteome</keyword>
<gene>
    <name evidence="2" type="ORF">E3P99_01851</name>
</gene>
<organism evidence="2 3">
    <name type="scientific">Wallemia hederae</name>
    <dbReference type="NCBI Taxonomy" id="1540922"/>
    <lineage>
        <taxon>Eukaryota</taxon>
        <taxon>Fungi</taxon>
        <taxon>Dikarya</taxon>
        <taxon>Basidiomycota</taxon>
        <taxon>Wallemiomycotina</taxon>
        <taxon>Wallemiomycetes</taxon>
        <taxon>Wallemiales</taxon>
        <taxon>Wallemiaceae</taxon>
        <taxon>Wallemia</taxon>
    </lineage>
</organism>
<evidence type="ECO:0000256" key="1">
    <source>
        <dbReference type="SAM" id="MobiDB-lite"/>
    </source>
</evidence>
<feature type="compositionally biased region" description="Low complexity" evidence="1">
    <location>
        <begin position="453"/>
        <end position="469"/>
    </location>
</feature>
<comment type="caution">
    <text evidence="2">The sequence shown here is derived from an EMBL/GenBank/DDBJ whole genome shotgun (WGS) entry which is preliminary data.</text>
</comment>
<dbReference type="Pfam" id="PF05238">
    <property type="entry name" value="CENP-N"/>
    <property type="match status" value="1"/>
</dbReference>
<dbReference type="OrthoDB" id="10420957at2759"/>
<dbReference type="GO" id="GO:0034080">
    <property type="term" value="P:CENP-A containing chromatin assembly"/>
    <property type="evidence" value="ECO:0007669"/>
    <property type="project" value="InterPro"/>
</dbReference>
<accession>A0A4T0FNU9</accession>
<dbReference type="AlphaFoldDB" id="A0A4T0FNU9"/>
<protein>
    <submittedName>
        <fullName evidence="2">Uncharacterized protein</fullName>
    </submittedName>
</protein>
<dbReference type="GO" id="GO:0007059">
    <property type="term" value="P:chromosome segregation"/>
    <property type="evidence" value="ECO:0007669"/>
    <property type="project" value="InterPro"/>
</dbReference>
<evidence type="ECO:0000313" key="3">
    <source>
        <dbReference type="Proteomes" id="UP000310189"/>
    </source>
</evidence>
<feature type="region of interest" description="Disordered" evidence="1">
    <location>
        <begin position="402"/>
        <end position="469"/>
    </location>
</feature>
<evidence type="ECO:0000313" key="2">
    <source>
        <dbReference type="EMBL" id="TIA89880.1"/>
    </source>
</evidence>
<proteinExistence type="predicted"/>
<dbReference type="EMBL" id="SPNW01000023">
    <property type="protein sequence ID" value="TIA89880.1"/>
    <property type="molecule type" value="Genomic_DNA"/>
</dbReference>
<feature type="region of interest" description="Disordered" evidence="1">
    <location>
        <begin position="243"/>
        <end position="283"/>
    </location>
</feature>
<name>A0A4T0FNU9_9BASI</name>
<dbReference type="Gene3D" id="3.10.20.720">
    <property type="match status" value="1"/>
</dbReference>
<dbReference type="Proteomes" id="UP000310189">
    <property type="component" value="Unassembled WGS sequence"/>
</dbReference>
<dbReference type="InterPro" id="IPR007902">
    <property type="entry name" value="Chl4/mis15/CENP-N"/>
</dbReference>
<sequence length="469" mass="53928">MESKLRYSTRVESLLKSMSPRSLILNILDWIDDTQIERPVGDTEQTRIKYSKLLDKPPSKPALLRDIQNDWPAGLSYRQLTVSHYNAWKDKPLSYEWRVFKVLNSKKVSLSQFVLNFERSLAVTHQYTLYMQFLPSTARSIEKTPIFTLIMHAEAGEDIPPPSQRVMFVPLLAAGKLMTTAISTIHEEHIVSAWLGAFGNAEDMKNLQLYDTNLEALKSLTLEPKTQGIWRKLASSVDELPKPLQEAPSEAKPNAMISKEDIEPSSLGEDYDSIIKQSTTDDDSRRRYEAMDIFGREEDLPHIQRMTFHVRMPWRIKQDTDNLDCKIRMHGQDVFRGLRQAVVNGQTTSEGLPGWLPQAMTTGHTDNIMVKTSRVSDKWQYVEFGEHDEDNVFGPNLDRYEEMEPELKSRTPSPPASPATRKRKREAASVVHEQQRTRQRERDMREVERRFETSSSISRAETSSAARSM</sequence>
<feature type="compositionally biased region" description="Basic and acidic residues" evidence="1">
    <location>
        <begin position="433"/>
        <end position="452"/>
    </location>
</feature>